<proteinExistence type="predicted"/>
<accession>A0A2T0H137</accession>
<dbReference type="Proteomes" id="UP000239352">
    <property type="component" value="Unassembled WGS sequence"/>
</dbReference>
<evidence type="ECO:0000313" key="1">
    <source>
        <dbReference type="EMBL" id="PRW65076.1"/>
    </source>
</evidence>
<evidence type="ECO:0000313" key="2">
    <source>
        <dbReference type="Proteomes" id="UP000239352"/>
    </source>
</evidence>
<organism evidence="1 2">
    <name type="scientific">Actinopolyspora mortivallis</name>
    <dbReference type="NCBI Taxonomy" id="33906"/>
    <lineage>
        <taxon>Bacteria</taxon>
        <taxon>Bacillati</taxon>
        <taxon>Actinomycetota</taxon>
        <taxon>Actinomycetes</taxon>
        <taxon>Actinopolysporales</taxon>
        <taxon>Actinopolysporaceae</taxon>
        <taxon>Actinopolyspora</taxon>
    </lineage>
</organism>
<dbReference type="STRING" id="1050202.GCA_000384035_00980"/>
<dbReference type="Gene3D" id="3.40.50.150">
    <property type="entry name" value="Vaccinia Virus protein VP39"/>
    <property type="match status" value="1"/>
</dbReference>
<dbReference type="AlphaFoldDB" id="A0A2T0H137"/>
<protein>
    <submittedName>
        <fullName evidence="1">Uncharacterized protein</fullName>
    </submittedName>
</protein>
<dbReference type="EMBL" id="PVSR01000001">
    <property type="protein sequence ID" value="PRW65076.1"/>
    <property type="molecule type" value="Genomic_DNA"/>
</dbReference>
<dbReference type="InterPro" id="IPR029063">
    <property type="entry name" value="SAM-dependent_MTases_sf"/>
</dbReference>
<comment type="caution">
    <text evidence="1">The sequence shown here is derived from an EMBL/GenBank/DDBJ whole genome shotgun (WGS) entry which is preliminary data.</text>
</comment>
<name>A0A2T0H137_ACTMO</name>
<dbReference type="InParanoid" id="A0A2T0H137"/>
<gene>
    <name evidence="1" type="ORF">CEP50_00625</name>
</gene>
<reference evidence="1 2" key="1">
    <citation type="submission" date="2018-03" db="EMBL/GenBank/DDBJ databases">
        <title>Actinopolyspora mortivallis from Sahara, screening for active biomolecules.</title>
        <authorList>
            <person name="Selama O."/>
            <person name="Wellington E.M.H."/>
            <person name="Hacene H."/>
        </authorList>
    </citation>
    <scope>NUCLEOTIDE SEQUENCE [LARGE SCALE GENOMIC DNA]</scope>
    <source>
        <strain evidence="1 2">M5A</strain>
    </source>
</reference>
<keyword evidence="2" id="KW-1185">Reference proteome</keyword>
<dbReference type="SUPFAM" id="SSF53335">
    <property type="entry name" value="S-adenosyl-L-methionine-dependent methyltransferases"/>
    <property type="match status" value="1"/>
</dbReference>
<sequence>MRAVTGDVLEPVEGRFDLVVFDLPFRWFPARDMAERATTDPGYRALTAFFDGVRSRLTRRGRMLVFFGTSGDLDFLRELAARHGFTVETVAGVTALGREEPVSYYTFRMSWEQVLRVTSRSRSRCPPGATRPS</sequence>